<evidence type="ECO:0000313" key="14">
    <source>
        <dbReference type="EMBL" id="CAI4213230.1"/>
    </source>
</evidence>
<dbReference type="Proteomes" id="UP000838763">
    <property type="component" value="Unassembled WGS sequence"/>
</dbReference>
<evidence type="ECO:0000256" key="9">
    <source>
        <dbReference type="HAMAP-Rule" id="MF_03174"/>
    </source>
</evidence>
<evidence type="ECO:0000256" key="5">
    <source>
        <dbReference type="ARBA" id="ARBA00022723"/>
    </source>
</evidence>
<dbReference type="GO" id="GO:0004239">
    <property type="term" value="F:initiator methionyl aminopeptidase activity"/>
    <property type="evidence" value="ECO:0007669"/>
    <property type="project" value="UniProtKB-UniRule"/>
</dbReference>
<comment type="subcellular location">
    <subcellularLocation>
        <location evidence="9">Cytoplasm</location>
    </subcellularLocation>
    <subcellularLocation>
        <location evidence="1">Membrane</location>
        <topology evidence="1">Multi-pass membrane protein</topology>
    </subcellularLocation>
</comment>
<keyword evidence="11" id="KW-0472">Membrane</keyword>
<proteinExistence type="inferred from homology"/>
<dbReference type="Pfam" id="PF00557">
    <property type="entry name" value="Peptidase_M24"/>
    <property type="match status" value="2"/>
</dbReference>
<keyword evidence="3 9" id="KW-0963">Cytoplasm</keyword>
<dbReference type="InterPro" id="IPR000994">
    <property type="entry name" value="Pept_M24"/>
</dbReference>
<keyword evidence="4 9" id="KW-0645">Protease</keyword>
<keyword evidence="2 9" id="KW-0031">Aminopeptidase</keyword>
<name>A0A9P1GZJ7_9PEZI</name>
<feature type="binding site" evidence="9">
    <location>
        <position position="253"/>
    </location>
    <ligand>
        <name>Zn(2+)</name>
        <dbReference type="ChEBI" id="CHEBI:29105"/>
        <label>4</label>
        <note>catalytic</note>
    </ligand>
</feature>
<dbReference type="PANTHER" id="PTHR43330:SF15">
    <property type="entry name" value="METHIONINE AMINOPEPTIDASE"/>
    <property type="match status" value="1"/>
</dbReference>
<dbReference type="InterPro" id="IPR011701">
    <property type="entry name" value="MFS"/>
</dbReference>
<dbReference type="EMBL" id="CALLCH030000007">
    <property type="protein sequence ID" value="CAI4213230.1"/>
    <property type="molecule type" value="Genomic_DNA"/>
</dbReference>
<evidence type="ECO:0000256" key="11">
    <source>
        <dbReference type="SAM" id="Phobius"/>
    </source>
</evidence>
<dbReference type="InterPro" id="IPR002467">
    <property type="entry name" value="Pept_M24A_MAP1"/>
</dbReference>
<dbReference type="InterPro" id="IPR031615">
    <property type="entry name" value="Zfn-C6H2"/>
</dbReference>
<dbReference type="Pfam" id="PF07690">
    <property type="entry name" value="MFS_1"/>
    <property type="match status" value="1"/>
</dbReference>
<feature type="binding site" evidence="9">
    <location>
        <position position="253"/>
    </location>
    <ligand>
        <name>Zn(2+)</name>
        <dbReference type="ChEBI" id="CHEBI:29105"/>
        <label>3</label>
    </ligand>
</feature>
<accession>A0A9P1GZJ7</accession>
<feature type="transmembrane region" description="Helical" evidence="11">
    <location>
        <begin position="473"/>
        <end position="496"/>
    </location>
</feature>
<evidence type="ECO:0000256" key="6">
    <source>
        <dbReference type="ARBA" id="ARBA00022771"/>
    </source>
</evidence>
<evidence type="ECO:0000259" key="12">
    <source>
        <dbReference type="PROSITE" id="PS50850"/>
    </source>
</evidence>
<evidence type="ECO:0008006" key="16">
    <source>
        <dbReference type="Google" id="ProtNLM"/>
    </source>
</evidence>
<comment type="similarity">
    <text evidence="9 10">Belongs to the peptidase M24A family. Methionine aminopeptidase type 1 subfamily.</text>
</comment>
<evidence type="ECO:0000256" key="1">
    <source>
        <dbReference type="ARBA" id="ARBA00004141"/>
    </source>
</evidence>
<keyword evidence="11" id="KW-1133">Transmembrane helix</keyword>
<dbReference type="OrthoDB" id="3209743at2759"/>
<evidence type="ECO:0000256" key="10">
    <source>
        <dbReference type="PROSITE-ProRule" id="PRU01357"/>
    </source>
</evidence>
<dbReference type="PRINTS" id="PR00599">
    <property type="entry name" value="MAPEPTIDASE"/>
</dbReference>
<feature type="transmembrane region" description="Helical" evidence="11">
    <location>
        <begin position="440"/>
        <end position="461"/>
    </location>
</feature>
<keyword evidence="5 9" id="KW-0479">Metal-binding</keyword>
<feature type="transmembrane region" description="Helical" evidence="11">
    <location>
        <begin position="731"/>
        <end position="750"/>
    </location>
</feature>
<feature type="binding site" evidence="9">
    <location>
        <position position="225"/>
    </location>
    <ligand>
        <name>a protein</name>
        <dbReference type="ChEBI" id="CHEBI:16541"/>
    </ligand>
    <ligandPart>
        <name>N-terminal L-methionine residue</name>
        <dbReference type="ChEBI" id="CHEBI:64731"/>
    </ligandPart>
</feature>
<feature type="transmembrane region" description="Helical" evidence="11">
    <location>
        <begin position="535"/>
        <end position="553"/>
    </location>
</feature>
<evidence type="ECO:0000256" key="4">
    <source>
        <dbReference type="ARBA" id="ARBA00022670"/>
    </source>
</evidence>
<dbReference type="Gene3D" id="1.20.1250.20">
    <property type="entry name" value="MFS general substrate transporter like domains"/>
    <property type="match status" value="1"/>
</dbReference>
<keyword evidence="15" id="KW-1185">Reference proteome</keyword>
<dbReference type="GO" id="GO:0008270">
    <property type="term" value="F:zinc ion binding"/>
    <property type="evidence" value="ECO:0007669"/>
    <property type="project" value="UniProtKB-KW"/>
</dbReference>
<evidence type="ECO:0000259" key="13">
    <source>
        <dbReference type="PROSITE" id="PS52013"/>
    </source>
</evidence>
<feature type="transmembrane region" description="Helical" evidence="11">
    <location>
        <begin position="800"/>
        <end position="817"/>
    </location>
</feature>
<dbReference type="SUPFAM" id="SSF103473">
    <property type="entry name" value="MFS general substrate transporter"/>
    <property type="match status" value="1"/>
</dbReference>
<dbReference type="GO" id="GO:0070006">
    <property type="term" value="F:metalloaminopeptidase activity"/>
    <property type="evidence" value="ECO:0007669"/>
    <property type="project" value="UniProtKB-UniRule"/>
</dbReference>
<evidence type="ECO:0000256" key="8">
    <source>
        <dbReference type="ARBA" id="ARBA00022833"/>
    </source>
</evidence>
<dbReference type="GO" id="GO:0006508">
    <property type="term" value="P:proteolysis"/>
    <property type="evidence" value="ECO:0007669"/>
    <property type="project" value="UniProtKB-KW"/>
</dbReference>
<dbReference type="GO" id="GO:0005829">
    <property type="term" value="C:cytosol"/>
    <property type="evidence" value="ECO:0007669"/>
    <property type="project" value="TreeGrafter"/>
</dbReference>
<feature type="transmembrane region" description="Helical" evidence="11">
    <location>
        <begin position="565"/>
        <end position="586"/>
    </location>
</feature>
<feature type="transmembrane region" description="Helical" evidence="11">
    <location>
        <begin position="823"/>
        <end position="846"/>
    </location>
</feature>
<comment type="catalytic activity">
    <reaction evidence="9">
        <text>Release of N-terminal amino acids, preferentially methionine, from peptides and arylamides.</text>
        <dbReference type="EC" id="3.4.11.18"/>
    </reaction>
</comment>
<feature type="binding site" evidence="9">
    <location>
        <position position="242"/>
    </location>
    <ligand>
        <name>Zn(2+)</name>
        <dbReference type="ChEBI" id="CHEBI:29105"/>
        <label>3</label>
    </ligand>
</feature>
<feature type="binding site" evidence="9">
    <location>
        <position position="360"/>
    </location>
    <ligand>
        <name>Zn(2+)</name>
        <dbReference type="ChEBI" id="CHEBI:29105"/>
        <label>3</label>
    </ligand>
</feature>
<dbReference type="Pfam" id="PF15801">
    <property type="entry name" value="zf-C6H2"/>
    <property type="match status" value="1"/>
</dbReference>
<dbReference type="InterPro" id="IPR036005">
    <property type="entry name" value="Creatinase/aminopeptidase-like"/>
</dbReference>
<feature type="domain" description="Major facilitator superfamily (MFS) profile" evidence="12">
    <location>
        <begin position="385"/>
        <end position="850"/>
    </location>
</feature>
<feature type="domain" description="C6H2-type" evidence="13">
    <location>
        <begin position="12"/>
        <end position="66"/>
    </location>
</feature>
<feature type="binding site" evidence="9">
    <location>
        <position position="329"/>
    </location>
    <ligand>
        <name>Zn(2+)</name>
        <dbReference type="ChEBI" id="CHEBI:29105"/>
        <label>4</label>
        <note>catalytic</note>
    </ligand>
</feature>
<evidence type="ECO:0000313" key="15">
    <source>
        <dbReference type="Proteomes" id="UP000838763"/>
    </source>
</evidence>
<evidence type="ECO:0000256" key="2">
    <source>
        <dbReference type="ARBA" id="ARBA00022438"/>
    </source>
</evidence>
<keyword evidence="6 10" id="KW-0863">Zinc-finger</keyword>
<dbReference type="SUPFAM" id="SSF55920">
    <property type="entry name" value="Creatinase/aminopeptidase"/>
    <property type="match status" value="1"/>
</dbReference>
<feature type="transmembrane region" description="Helical" evidence="11">
    <location>
        <begin position="654"/>
        <end position="673"/>
    </location>
</feature>
<dbReference type="GO" id="GO:0016020">
    <property type="term" value="C:membrane"/>
    <property type="evidence" value="ECO:0007669"/>
    <property type="project" value="UniProtKB-SubCell"/>
</dbReference>
<keyword evidence="7 9" id="KW-0378">Hydrolase</keyword>
<gene>
    <name evidence="14" type="ORF">PPNO1_LOCUS2980</name>
</gene>
<feature type="binding site" evidence="9">
    <location>
        <position position="360"/>
    </location>
    <ligand>
        <name>Zn(2+)</name>
        <dbReference type="ChEBI" id="CHEBI:29105"/>
        <label>4</label>
        <note>catalytic</note>
    </ligand>
</feature>
<sequence>MADIASEETPAKVKCLGGDCDKDAGSLQCPTCLKLGVKDSFFCSQECFKRNWNDHKALHKKAQDAQSPAAGFHNPFPGFSYTGSVRPVYPLSAKRTVPKSIPHPDWSETGIPKAERRLNRSKIELLDEKAQEAMRKVCRLSREVLDIMAAEVRPGVTTDYLDEVCHKACVERNVRVTYYHPSRLTRFLSSLLMYRLLELVVVPSPLNYNHFPKSVCTSVNEVVCHGIPDHRVLLDGDIVNLDVSIYHEGYHADLNETYYVGDRAKADPDSVRVIETTRECLDKAIEIVKPGTPIRHGIHTEFHPPPWIPHYAKNKAVGVCKPGMAFTIEPILTVGAPQEVYWPDNWTNTTVDGRRSAQFEHTLLVTETGVEVLTARTATSPGWLRLHPLTVESLERATSISELLRAKGCSDPGWADAIAKGNPKFESPFEWSFPRKLRTLAAPFLASTLAAYAAGSYAMAVEPLTEKWGLNHGRYWVFVGAGVLFTAGTIGCAFTASLAGMLVARFVTGCGASVFATLTAGVASDLYHKQDRNTPMTLFSLTVMAGAGIGPLVSGALNDYLGWRWIFYLQIILVGGNTLLILLFFAETRANVILERLCRELNRHSETALGRDPRRPRRSQPIRFAADTVQQEFSVAMIWRSFAFPLRLLATESVVFWFSAWASFGWAILYLQFNSIGIVFRETYDFTTAQVGFVYAAVIIGSVLVAALSIFQESFLCRVWPERMATPEGRLLPSCLESTMLPIGLFWFGWSAQGHAHWAVPVLAVGSCTVGIFSIYLAVFNYLADTYHRYASSALAAQSMCRNLLAGIFPLVAHRMFHDLSYGAASSLLGGIGILLTAVPWLLCIYGETVRSRSPFASNMKGADAGVEEIERRNSEEV</sequence>
<organism evidence="14 15">
    <name type="scientific">Parascedosporium putredinis</name>
    <dbReference type="NCBI Taxonomy" id="1442378"/>
    <lineage>
        <taxon>Eukaryota</taxon>
        <taxon>Fungi</taxon>
        <taxon>Dikarya</taxon>
        <taxon>Ascomycota</taxon>
        <taxon>Pezizomycotina</taxon>
        <taxon>Sordariomycetes</taxon>
        <taxon>Hypocreomycetidae</taxon>
        <taxon>Microascales</taxon>
        <taxon>Microascaceae</taxon>
        <taxon>Parascedosporium</taxon>
    </lineage>
</organism>
<dbReference type="GO" id="GO:0022857">
    <property type="term" value="F:transmembrane transporter activity"/>
    <property type="evidence" value="ECO:0007669"/>
    <property type="project" value="InterPro"/>
</dbReference>
<reference evidence="14" key="1">
    <citation type="submission" date="2022-11" db="EMBL/GenBank/DDBJ databases">
        <authorList>
            <person name="Scott C."/>
            <person name="Bruce N."/>
        </authorList>
    </citation>
    <scope>NUCLEOTIDE SEQUENCE</scope>
</reference>
<feature type="transmembrane region" description="Helical" evidence="11">
    <location>
        <begin position="502"/>
        <end position="523"/>
    </location>
</feature>
<evidence type="ECO:0000256" key="7">
    <source>
        <dbReference type="ARBA" id="ARBA00022801"/>
    </source>
</evidence>
<feature type="transmembrane region" description="Helical" evidence="11">
    <location>
        <begin position="693"/>
        <end position="711"/>
    </location>
</feature>
<comment type="caution">
    <text evidence="14">The sequence shown here is derived from an EMBL/GenBank/DDBJ whole genome shotgun (WGS) entry which is preliminary data.</text>
</comment>
<dbReference type="PANTHER" id="PTHR43330">
    <property type="entry name" value="METHIONINE AMINOPEPTIDASE"/>
    <property type="match status" value="1"/>
</dbReference>
<evidence type="ECO:0000256" key="3">
    <source>
        <dbReference type="ARBA" id="ARBA00022490"/>
    </source>
</evidence>
<protein>
    <recommendedName>
        <fullName evidence="16">Methionine aminopeptidase</fullName>
    </recommendedName>
</protein>
<feature type="transmembrane region" description="Helical" evidence="11">
    <location>
        <begin position="756"/>
        <end position="779"/>
    </location>
</feature>
<dbReference type="Gene3D" id="3.90.230.10">
    <property type="entry name" value="Creatinase/methionine aminopeptidase superfamily"/>
    <property type="match status" value="1"/>
</dbReference>
<dbReference type="CDD" id="cd01086">
    <property type="entry name" value="MetAP1"/>
    <property type="match status" value="1"/>
</dbReference>
<comment type="function">
    <text evidence="9">Cotranslationally removes the N-terminal methionine from nascent proteins. The N-terminal methionine is often cleaved when the second residue in the primary sequence is small and uncharged (Met-Ala-, Cys, Gly, Pro, Ser, Thr, or Val).</text>
</comment>
<dbReference type="PROSITE" id="PS50850">
    <property type="entry name" value="MFS"/>
    <property type="match status" value="1"/>
</dbReference>
<feature type="binding site" evidence="9">
    <location>
        <position position="303"/>
    </location>
    <ligand>
        <name>a protein</name>
        <dbReference type="ChEBI" id="CHEBI:16541"/>
    </ligand>
    <ligandPart>
        <name>N-terminal L-methionine residue</name>
        <dbReference type="ChEBI" id="CHEBI:64731"/>
    </ligandPart>
</feature>
<dbReference type="InterPro" id="IPR020846">
    <property type="entry name" value="MFS_dom"/>
</dbReference>
<comment type="subunit">
    <text evidence="9">Associates with the 60S ribosomal subunit of the 80S translational complex.</text>
</comment>
<keyword evidence="11" id="KW-0812">Transmembrane</keyword>
<keyword evidence="8" id="KW-0862">Zinc</keyword>
<dbReference type="PROSITE" id="PS52013">
    <property type="entry name" value="ZF_C6H2"/>
    <property type="match status" value="1"/>
</dbReference>
<dbReference type="AlphaFoldDB" id="A0A9P1GZJ7"/>
<comment type="cofactor">
    <cofactor evidence="9">
        <name>Zn(2+)</name>
        <dbReference type="ChEBI" id="CHEBI:29105"/>
    </cofactor>
    <cofactor evidence="9">
        <name>Co(2+)</name>
        <dbReference type="ChEBI" id="CHEBI:48828"/>
    </cofactor>
    <cofactor evidence="9">
        <name>Mn(2+)</name>
        <dbReference type="ChEBI" id="CHEBI:29035"/>
    </cofactor>
    <cofactor evidence="9">
        <name>Fe(2+)</name>
        <dbReference type="ChEBI" id="CHEBI:29033"/>
    </cofactor>
    <text evidence="9">Binds 2 divalent metal cations per subunit. Has a high-affinity and a low affinity metal-binding site. The true nature of the physiological cofactor is under debate. The enzyme is active with zinc, cobalt, manganese or divalent iron ions. Has high activity with zinc; zinc cofactor is transferred into the active site region by the ZNG1 zinc chaperone.</text>
</comment>
<dbReference type="HAMAP" id="MF_01974">
    <property type="entry name" value="MetAP_1"/>
    <property type="match status" value="1"/>
</dbReference>
<dbReference type="InterPro" id="IPR001714">
    <property type="entry name" value="Pept_M24_MAP"/>
</dbReference>
<feature type="binding site" evidence="9">
    <location>
        <position position="296"/>
    </location>
    <ligand>
        <name>Zn(2+)</name>
        <dbReference type="ChEBI" id="CHEBI:29105"/>
        <label>4</label>
        <note>catalytic</note>
    </ligand>
</feature>
<dbReference type="InterPro" id="IPR036259">
    <property type="entry name" value="MFS_trans_sf"/>
</dbReference>